<dbReference type="GeneID" id="36344522"/>
<evidence type="ECO:0000313" key="1">
    <source>
        <dbReference type="EMBL" id="EUB56332.1"/>
    </source>
</evidence>
<protein>
    <submittedName>
        <fullName evidence="1">Uncharacterized protein</fullName>
    </submittedName>
</protein>
<dbReference type="RefSeq" id="XP_024347528.1">
    <property type="nucleotide sequence ID" value="XM_024498056.1"/>
</dbReference>
<dbReference type="EMBL" id="APAU02000120">
    <property type="protein sequence ID" value="EUB56332.1"/>
    <property type="molecule type" value="Genomic_DNA"/>
</dbReference>
<keyword evidence="2" id="KW-1185">Reference proteome</keyword>
<organism evidence="1 2">
    <name type="scientific">Echinococcus granulosus</name>
    <name type="common">Hydatid tapeworm</name>
    <dbReference type="NCBI Taxonomy" id="6210"/>
    <lineage>
        <taxon>Eukaryota</taxon>
        <taxon>Metazoa</taxon>
        <taxon>Spiralia</taxon>
        <taxon>Lophotrochozoa</taxon>
        <taxon>Platyhelminthes</taxon>
        <taxon>Cestoda</taxon>
        <taxon>Eucestoda</taxon>
        <taxon>Cyclophyllidea</taxon>
        <taxon>Taeniidae</taxon>
        <taxon>Echinococcus</taxon>
        <taxon>Echinococcus granulosus group</taxon>
    </lineage>
</organism>
<dbReference type="KEGG" id="egl:EGR_08807"/>
<sequence length="78" mass="8709">MAKTILFQTISWGLSGTTKDVEEMKQRMEGCLSVIKSEKLHCFKLNTNEGAGGLSAPWNPEVDKDWFGYLKFLAVILG</sequence>
<dbReference type="AlphaFoldDB" id="W6UDD2"/>
<proteinExistence type="predicted"/>
<dbReference type="CTD" id="36344522"/>
<accession>W6UDD2</accession>
<gene>
    <name evidence="1" type="ORF">EGR_08807</name>
</gene>
<evidence type="ECO:0000313" key="2">
    <source>
        <dbReference type="Proteomes" id="UP000019149"/>
    </source>
</evidence>
<name>W6UDD2_ECHGR</name>
<comment type="caution">
    <text evidence="1">The sequence shown here is derived from an EMBL/GenBank/DDBJ whole genome shotgun (WGS) entry which is preliminary data.</text>
</comment>
<dbReference type="Proteomes" id="UP000019149">
    <property type="component" value="Unassembled WGS sequence"/>
</dbReference>
<reference evidence="1 2" key="1">
    <citation type="journal article" date="2013" name="Nat. Genet.">
        <title>The genome of the hydatid tapeworm Echinococcus granulosus.</title>
        <authorList>
            <person name="Zheng H."/>
            <person name="Zhang W."/>
            <person name="Zhang L."/>
            <person name="Zhang Z."/>
            <person name="Li J."/>
            <person name="Lu G."/>
            <person name="Zhu Y."/>
            <person name="Wang Y."/>
            <person name="Huang Y."/>
            <person name="Liu J."/>
            <person name="Kang H."/>
            <person name="Chen J."/>
            <person name="Wang L."/>
            <person name="Chen A."/>
            <person name="Yu S."/>
            <person name="Gao Z."/>
            <person name="Jin L."/>
            <person name="Gu W."/>
            <person name="Wang Z."/>
            <person name="Zhao L."/>
            <person name="Shi B."/>
            <person name="Wen H."/>
            <person name="Lin R."/>
            <person name="Jones M.K."/>
            <person name="Brejova B."/>
            <person name="Vinar T."/>
            <person name="Zhao G."/>
            <person name="McManus D.P."/>
            <person name="Chen Z."/>
            <person name="Zhou Y."/>
            <person name="Wang S."/>
        </authorList>
    </citation>
    <scope>NUCLEOTIDE SEQUENCE [LARGE SCALE GENOMIC DNA]</scope>
</reference>